<keyword evidence="4" id="KW-0547">Nucleotide-binding</keyword>
<dbReference type="SMART" id="SM00487">
    <property type="entry name" value="DEXDc"/>
    <property type="match status" value="1"/>
</dbReference>
<evidence type="ECO:0000259" key="13">
    <source>
        <dbReference type="PROSITE" id="PS51194"/>
    </source>
</evidence>
<evidence type="ECO:0000256" key="11">
    <source>
        <dbReference type="SAM" id="MobiDB-lite"/>
    </source>
</evidence>
<dbReference type="FunCoup" id="F4RAN6">
    <property type="interactions" value="887"/>
</dbReference>
<keyword evidence="8" id="KW-0156">Chromatin regulator</keyword>
<keyword evidence="10" id="KW-0539">Nucleus</keyword>
<evidence type="ECO:0000256" key="8">
    <source>
        <dbReference type="ARBA" id="ARBA00022853"/>
    </source>
</evidence>
<name>F4RAN6_MELLP</name>
<evidence type="ECO:0000256" key="7">
    <source>
        <dbReference type="ARBA" id="ARBA00022840"/>
    </source>
</evidence>
<dbReference type="KEGG" id="mlr:MELLADRAFT_47048"/>
<sequence length="676" mass="76997">MKKKLRKRKGVSSAVFTQYQEVMKGYIEVDRVLTKCEAHGAELSKIMSVWAGMDESSTPDADGAVDLINVKSNSSHPAMKGYLYNQPKSIPSGIKLKAYQLLGLNWLNLLYSKRISCILADEMGLGKTAQVVTFLSHLKLSGRPGPHLVIVPASTLDNWTREFKTFSSNLLVRTYYGNQVERADLRYELKGLEELDVILTTYNVASGAPDDRKFLDRMRFDACVYDEGHQLKNSESKKYKDLMRMRVQWRLLLTGTPLQNNLQELVSLLSFILPTIFENAKEDLRMIFKVPVEAQANLLAQTRVTRAKKMMSPFVLRRKKAQVLSELPKKIEEVMYCELVGNQKALYDEALSRSKKSLISNEIVVDDLDDLDEEEEGKKKKKKNEKKKTGSNGPLSTNILMELRKASNHPMLFRRLYNDQTIRLMAKACLKELEFHDRNVELIFEDMEVMTDFELHLFSTQYKHLNKFALKNEEWMNAGKIEKLKELVIRLKSKGSRILIFSQFTQMLAILEKVMECIGVKFLILTGSTSVGDRQPLVDEFTNDESITVFLLSTKAGGLGLNLMAADTVVIFDQDFNPHNDRQAEDRAYRLGQKRDVHVIKFVTKHTIEEDILQLAQTKIALDTSVSTDHQKSSTDDVSHVDRMSSSSVNGLNVEPLSEKAVKSSLMATLRKRIME</sequence>
<evidence type="ECO:0000313" key="14">
    <source>
        <dbReference type="EMBL" id="EGG10515.1"/>
    </source>
</evidence>
<dbReference type="CDD" id="cd18793">
    <property type="entry name" value="SF2_C_SNF"/>
    <property type="match status" value="1"/>
</dbReference>
<dbReference type="Pfam" id="PF00271">
    <property type="entry name" value="Helicase_C"/>
    <property type="match status" value="1"/>
</dbReference>
<dbReference type="GO" id="GO:0000706">
    <property type="term" value="P:meiotic DNA double-strand break processing"/>
    <property type="evidence" value="ECO:0007669"/>
    <property type="project" value="EnsemblFungi"/>
</dbReference>
<protein>
    <recommendedName>
        <fullName evidence="3">DNA helicase</fullName>
        <ecNumber evidence="3">3.6.4.12</ecNumber>
    </recommendedName>
</protein>
<dbReference type="OrthoDB" id="5857104at2759"/>
<dbReference type="GO" id="GO:0005634">
    <property type="term" value="C:nucleus"/>
    <property type="evidence" value="ECO:0007669"/>
    <property type="project" value="UniProtKB-SubCell"/>
</dbReference>
<keyword evidence="7" id="KW-0067">ATP-binding</keyword>
<dbReference type="GO" id="GO:0003682">
    <property type="term" value="F:chromatin binding"/>
    <property type="evidence" value="ECO:0007669"/>
    <property type="project" value="EnsemblFungi"/>
</dbReference>
<keyword evidence="9" id="KW-0238">DNA-binding</keyword>
<dbReference type="GO" id="GO:0031934">
    <property type="term" value="C:mating-type region heterochromatin"/>
    <property type="evidence" value="ECO:0007669"/>
    <property type="project" value="EnsemblFungi"/>
</dbReference>
<proteinExistence type="inferred from homology"/>
<dbReference type="VEuPathDB" id="FungiDB:MELLADRAFT_47048"/>
<dbReference type="Gene3D" id="3.40.50.300">
    <property type="entry name" value="P-loop containing nucleotide triphosphate hydrolases"/>
    <property type="match status" value="1"/>
</dbReference>
<keyword evidence="6" id="KW-0347">Helicase</keyword>
<feature type="compositionally biased region" description="Basic and acidic residues" evidence="11">
    <location>
        <begin position="629"/>
        <end position="643"/>
    </location>
</feature>
<dbReference type="GO" id="GO:0000183">
    <property type="term" value="P:rDNA heterochromatin formation"/>
    <property type="evidence" value="ECO:0007669"/>
    <property type="project" value="EnsemblFungi"/>
</dbReference>
<dbReference type="GO" id="GO:0000775">
    <property type="term" value="C:chromosome, centromeric region"/>
    <property type="evidence" value="ECO:0007669"/>
    <property type="project" value="EnsemblFungi"/>
</dbReference>
<evidence type="ECO:0000256" key="6">
    <source>
        <dbReference type="ARBA" id="ARBA00022806"/>
    </source>
</evidence>
<dbReference type="GO" id="GO:0033120">
    <property type="term" value="P:positive regulation of RNA splicing"/>
    <property type="evidence" value="ECO:0007669"/>
    <property type="project" value="EnsemblFungi"/>
</dbReference>
<dbReference type="GO" id="GO:0003677">
    <property type="term" value="F:DNA binding"/>
    <property type="evidence" value="ECO:0007669"/>
    <property type="project" value="UniProtKB-KW"/>
</dbReference>
<dbReference type="PROSITE" id="PS51194">
    <property type="entry name" value="HELICASE_CTER"/>
    <property type="match status" value="1"/>
</dbReference>
<dbReference type="InterPro" id="IPR038718">
    <property type="entry name" value="SNF2-like_sf"/>
</dbReference>
<evidence type="ECO:0000256" key="4">
    <source>
        <dbReference type="ARBA" id="ARBA00022741"/>
    </source>
</evidence>
<dbReference type="GO" id="GO:1990918">
    <property type="term" value="P:double-strand break repair involved in meiotic recombination"/>
    <property type="evidence" value="ECO:0007669"/>
    <property type="project" value="EnsemblFungi"/>
</dbReference>
<dbReference type="STRING" id="747676.F4RAN6"/>
<evidence type="ECO:0000259" key="12">
    <source>
        <dbReference type="PROSITE" id="PS51192"/>
    </source>
</evidence>
<dbReference type="GO" id="GO:0140658">
    <property type="term" value="F:ATP-dependent chromatin remodeler activity"/>
    <property type="evidence" value="ECO:0007669"/>
    <property type="project" value="EnsemblFungi"/>
</dbReference>
<dbReference type="GO" id="GO:0005524">
    <property type="term" value="F:ATP binding"/>
    <property type="evidence" value="ECO:0007669"/>
    <property type="project" value="UniProtKB-KW"/>
</dbReference>
<evidence type="ECO:0000256" key="1">
    <source>
        <dbReference type="ARBA" id="ARBA00004123"/>
    </source>
</evidence>
<dbReference type="SUPFAM" id="SSF52540">
    <property type="entry name" value="P-loop containing nucleoside triphosphate hydrolases"/>
    <property type="match status" value="2"/>
</dbReference>
<dbReference type="Proteomes" id="UP000001072">
    <property type="component" value="Unassembled WGS sequence"/>
</dbReference>
<evidence type="ECO:0000256" key="2">
    <source>
        <dbReference type="ARBA" id="ARBA00007025"/>
    </source>
</evidence>
<dbReference type="InterPro" id="IPR049730">
    <property type="entry name" value="SNF2/RAD54-like_C"/>
</dbReference>
<dbReference type="InterPro" id="IPR027417">
    <property type="entry name" value="P-loop_NTPase"/>
</dbReference>
<evidence type="ECO:0000256" key="3">
    <source>
        <dbReference type="ARBA" id="ARBA00012551"/>
    </source>
</evidence>
<dbReference type="GeneID" id="18928394"/>
<dbReference type="GO" id="GO:0000122">
    <property type="term" value="P:negative regulation of transcription by RNA polymerase II"/>
    <property type="evidence" value="ECO:0007669"/>
    <property type="project" value="EnsemblFungi"/>
</dbReference>
<dbReference type="GO" id="GO:0031509">
    <property type="term" value="P:subtelomeric heterochromatin formation"/>
    <property type="evidence" value="ECO:0007669"/>
    <property type="project" value="EnsemblFungi"/>
</dbReference>
<dbReference type="GO" id="GO:0030466">
    <property type="term" value="P:silent mating-type cassette heterochromatin formation"/>
    <property type="evidence" value="ECO:0007669"/>
    <property type="project" value="EnsemblFungi"/>
</dbReference>
<evidence type="ECO:0000256" key="5">
    <source>
        <dbReference type="ARBA" id="ARBA00022801"/>
    </source>
</evidence>
<feature type="domain" description="Helicase ATP-binding" evidence="12">
    <location>
        <begin position="108"/>
        <end position="275"/>
    </location>
</feature>
<dbReference type="PANTHER" id="PTHR10799">
    <property type="entry name" value="SNF2/RAD54 HELICASE FAMILY"/>
    <property type="match status" value="1"/>
</dbReference>
<dbReference type="GO" id="GO:0042802">
    <property type="term" value="F:identical protein binding"/>
    <property type="evidence" value="ECO:0007669"/>
    <property type="project" value="EnsemblFungi"/>
</dbReference>
<feature type="region of interest" description="Disordered" evidence="11">
    <location>
        <begin position="374"/>
        <end position="395"/>
    </location>
</feature>
<accession>F4RAN6</accession>
<gene>
    <name evidence="14" type="ORF">MELLADRAFT_47048</name>
</gene>
<feature type="domain" description="Helicase C-terminal" evidence="13">
    <location>
        <begin position="483"/>
        <end position="639"/>
    </location>
</feature>
<evidence type="ECO:0000313" key="15">
    <source>
        <dbReference type="Proteomes" id="UP000001072"/>
    </source>
</evidence>
<comment type="subcellular location">
    <subcellularLocation>
        <location evidence="1">Nucleus</location>
    </subcellularLocation>
</comment>
<dbReference type="GO" id="GO:0003678">
    <property type="term" value="F:DNA helicase activity"/>
    <property type="evidence" value="ECO:0007669"/>
    <property type="project" value="UniProtKB-EC"/>
</dbReference>
<reference evidence="15" key="1">
    <citation type="journal article" date="2011" name="Proc. Natl. Acad. Sci. U.S.A.">
        <title>Obligate biotrophy features unraveled by the genomic analysis of rust fungi.</title>
        <authorList>
            <person name="Duplessis S."/>
            <person name="Cuomo C.A."/>
            <person name="Lin Y.-C."/>
            <person name="Aerts A."/>
            <person name="Tisserant E."/>
            <person name="Veneault-Fourrey C."/>
            <person name="Joly D.L."/>
            <person name="Hacquard S."/>
            <person name="Amselem J."/>
            <person name="Cantarel B.L."/>
            <person name="Chiu R."/>
            <person name="Coutinho P.M."/>
            <person name="Feau N."/>
            <person name="Field M."/>
            <person name="Frey P."/>
            <person name="Gelhaye E."/>
            <person name="Goldberg J."/>
            <person name="Grabherr M.G."/>
            <person name="Kodira C.D."/>
            <person name="Kohler A."/>
            <person name="Kuees U."/>
            <person name="Lindquist E.A."/>
            <person name="Lucas S.M."/>
            <person name="Mago R."/>
            <person name="Mauceli E."/>
            <person name="Morin E."/>
            <person name="Murat C."/>
            <person name="Pangilinan J.L."/>
            <person name="Park R."/>
            <person name="Pearson M."/>
            <person name="Quesneville H."/>
            <person name="Rouhier N."/>
            <person name="Sakthikumar S."/>
            <person name="Salamov A.A."/>
            <person name="Schmutz J."/>
            <person name="Selles B."/>
            <person name="Shapiro H."/>
            <person name="Tanguay P."/>
            <person name="Tuskan G.A."/>
            <person name="Henrissat B."/>
            <person name="Van de Peer Y."/>
            <person name="Rouze P."/>
            <person name="Ellis J.G."/>
            <person name="Dodds P.N."/>
            <person name="Schein J.E."/>
            <person name="Zhong S."/>
            <person name="Hamelin R.C."/>
            <person name="Grigoriev I.V."/>
            <person name="Szabo L.J."/>
            <person name="Martin F."/>
        </authorList>
    </citation>
    <scope>NUCLEOTIDE SEQUENCE [LARGE SCALE GENOMIC DNA]</scope>
    <source>
        <strain evidence="15">98AG31 / pathotype 3-4-7</strain>
    </source>
</reference>
<dbReference type="EC" id="3.6.4.12" evidence="3"/>
<dbReference type="HOGENOM" id="CLU_000315_16_1_1"/>
<dbReference type="PROSITE" id="PS51192">
    <property type="entry name" value="HELICASE_ATP_BIND_1"/>
    <property type="match status" value="1"/>
</dbReference>
<dbReference type="SMART" id="SM00490">
    <property type="entry name" value="HELICc"/>
    <property type="match status" value="1"/>
</dbReference>
<dbReference type="GO" id="GO:0016787">
    <property type="term" value="F:hydrolase activity"/>
    <property type="evidence" value="ECO:0007669"/>
    <property type="project" value="UniProtKB-KW"/>
</dbReference>
<comment type="similarity">
    <text evidence="2">Belongs to the SNF2/RAD54 helicase family.</text>
</comment>
<keyword evidence="15" id="KW-1185">Reference proteome</keyword>
<dbReference type="EMBL" id="GL883094">
    <property type="protein sequence ID" value="EGG10515.1"/>
    <property type="molecule type" value="Genomic_DNA"/>
</dbReference>
<dbReference type="Pfam" id="PF00176">
    <property type="entry name" value="SNF2-rel_dom"/>
    <property type="match status" value="1"/>
</dbReference>
<dbReference type="FunFam" id="3.40.50.10810:FF:000014">
    <property type="entry name" value="SWI/SNF-related matrix-associated actin-dependent regulator of chromatin subfamily A containing DEAD/H box 1"/>
    <property type="match status" value="1"/>
</dbReference>
<dbReference type="eggNOG" id="KOG0389">
    <property type="taxonomic scope" value="Eukaryota"/>
</dbReference>
<dbReference type="GO" id="GO:0000781">
    <property type="term" value="C:chromosome, telomeric region"/>
    <property type="evidence" value="ECO:0007669"/>
    <property type="project" value="GOC"/>
</dbReference>
<evidence type="ECO:0000256" key="9">
    <source>
        <dbReference type="ARBA" id="ARBA00023125"/>
    </source>
</evidence>
<evidence type="ECO:0000256" key="10">
    <source>
        <dbReference type="ARBA" id="ARBA00023242"/>
    </source>
</evidence>
<dbReference type="InterPro" id="IPR001650">
    <property type="entry name" value="Helicase_C-like"/>
</dbReference>
<organism evidence="15">
    <name type="scientific">Melampsora larici-populina (strain 98AG31 / pathotype 3-4-7)</name>
    <name type="common">Poplar leaf rust fungus</name>
    <dbReference type="NCBI Taxonomy" id="747676"/>
    <lineage>
        <taxon>Eukaryota</taxon>
        <taxon>Fungi</taxon>
        <taxon>Dikarya</taxon>
        <taxon>Basidiomycota</taxon>
        <taxon>Pucciniomycotina</taxon>
        <taxon>Pucciniomycetes</taxon>
        <taxon>Pucciniales</taxon>
        <taxon>Melampsoraceae</taxon>
        <taxon>Melampsora</taxon>
    </lineage>
</organism>
<keyword evidence="5" id="KW-0378">Hydrolase</keyword>
<dbReference type="InterPro" id="IPR014001">
    <property type="entry name" value="Helicase_ATP-bd"/>
</dbReference>
<dbReference type="AlphaFoldDB" id="F4RAN6"/>
<dbReference type="RefSeq" id="XP_007405984.1">
    <property type="nucleotide sequence ID" value="XM_007405922.1"/>
</dbReference>
<feature type="region of interest" description="Disordered" evidence="11">
    <location>
        <begin position="628"/>
        <end position="652"/>
    </location>
</feature>
<dbReference type="InParanoid" id="F4RAN6"/>
<dbReference type="InterPro" id="IPR000330">
    <property type="entry name" value="SNF2_N"/>
</dbReference>
<dbReference type="Gene3D" id="3.40.50.10810">
    <property type="entry name" value="Tandem AAA-ATPase domain"/>
    <property type="match status" value="1"/>
</dbReference>